<evidence type="ECO:0000256" key="1">
    <source>
        <dbReference type="SAM" id="Phobius"/>
    </source>
</evidence>
<feature type="transmembrane region" description="Helical" evidence="1">
    <location>
        <begin position="6"/>
        <end position="35"/>
    </location>
</feature>
<evidence type="ECO:0000313" key="2">
    <source>
        <dbReference type="EMBL" id="MBM6499919.1"/>
    </source>
</evidence>
<gene>
    <name evidence="2" type="ORF">H9X54_011490</name>
</gene>
<protein>
    <submittedName>
        <fullName evidence="2">Uncharacterized protein</fullName>
    </submittedName>
</protein>
<name>A0ABS2CZA0_9FLAO</name>
<organism evidence="2 3">
    <name type="scientific">Flavobacterium macrobrachii</name>
    <dbReference type="NCBI Taxonomy" id="591204"/>
    <lineage>
        <taxon>Bacteria</taxon>
        <taxon>Pseudomonadati</taxon>
        <taxon>Bacteroidota</taxon>
        <taxon>Flavobacteriia</taxon>
        <taxon>Flavobacteriales</taxon>
        <taxon>Flavobacteriaceae</taxon>
        <taxon>Flavobacterium</taxon>
    </lineage>
</organism>
<proteinExistence type="predicted"/>
<sequence length="262" mass="30501">MKTILLIIVIIIALILLVAFMVPFVGFAAMIGYIIKNALQKKTPEFLANEKIEMENKVLDLKTKLQPDRIFSIYELTNDIEYSYSKAMSNKLSGHIFSEDGSPMIAFQRIDRGIYTNSRIIASATDFKIYFEYKNNENLVFYNEQYLGKIINNTTIVDATHQPLGSFNRNHLDNENRFSIVLNGKPLALLFKNSDRKNFIENPSFRKVNDPVEFRRRRKIYRETPPISKIVIPLNETNETEQKWINALSVFEIIYYGFEFIS</sequence>
<evidence type="ECO:0000313" key="3">
    <source>
        <dbReference type="Proteomes" id="UP000759529"/>
    </source>
</evidence>
<reference evidence="2 3" key="1">
    <citation type="submission" date="2021-02" db="EMBL/GenBank/DDBJ databases">
        <authorList>
            <person name="Jung H.S."/>
            <person name="Chun B.H."/>
            <person name="Jeon C.O."/>
        </authorList>
    </citation>
    <scope>NUCLEOTIDE SEQUENCE [LARGE SCALE GENOMIC DNA]</scope>
    <source>
        <strain evidence="2 3">LMG 25203</strain>
    </source>
</reference>
<dbReference type="Proteomes" id="UP000759529">
    <property type="component" value="Unassembled WGS sequence"/>
</dbReference>
<dbReference type="EMBL" id="JACSOD020000493">
    <property type="protein sequence ID" value="MBM6499919.1"/>
    <property type="molecule type" value="Genomic_DNA"/>
</dbReference>
<keyword evidence="1" id="KW-0812">Transmembrane</keyword>
<keyword evidence="1" id="KW-0472">Membrane</keyword>
<comment type="caution">
    <text evidence="2">The sequence shown here is derived from an EMBL/GenBank/DDBJ whole genome shotgun (WGS) entry which is preliminary data.</text>
</comment>
<keyword evidence="3" id="KW-1185">Reference proteome</keyword>
<accession>A0ABS2CZA0</accession>
<keyword evidence="1" id="KW-1133">Transmembrane helix</keyword>
<dbReference type="RefSeq" id="WP_187656340.1">
    <property type="nucleotide sequence ID" value="NZ_JACSOD020000493.1"/>
</dbReference>